<dbReference type="GO" id="GO:0003756">
    <property type="term" value="F:protein disulfide isomerase activity"/>
    <property type="evidence" value="ECO:0007669"/>
    <property type="project" value="TreeGrafter"/>
</dbReference>
<gene>
    <name evidence="5" type="ORF">HERI1096_LOCUS2935</name>
</gene>
<organism evidence="5">
    <name type="scientific">Haptolina ericina</name>
    <dbReference type="NCBI Taxonomy" id="156174"/>
    <lineage>
        <taxon>Eukaryota</taxon>
        <taxon>Haptista</taxon>
        <taxon>Haptophyta</taxon>
        <taxon>Prymnesiophyceae</taxon>
        <taxon>Prymnesiales</taxon>
        <taxon>Prymnesiaceae</taxon>
        <taxon>Haptolina</taxon>
    </lineage>
</organism>
<dbReference type="GO" id="GO:0006457">
    <property type="term" value="P:protein folding"/>
    <property type="evidence" value="ECO:0007669"/>
    <property type="project" value="TreeGrafter"/>
</dbReference>
<dbReference type="PANTHER" id="PTHR45672">
    <property type="entry name" value="PROTEIN DISULFIDE-ISOMERASE C17H9.14C-RELATED"/>
    <property type="match status" value="1"/>
</dbReference>
<protein>
    <recommendedName>
        <fullName evidence="4">Thioredoxin domain-containing protein</fullName>
    </recommendedName>
</protein>
<dbReference type="GO" id="GO:0005783">
    <property type="term" value="C:endoplasmic reticulum"/>
    <property type="evidence" value="ECO:0007669"/>
    <property type="project" value="TreeGrafter"/>
</dbReference>
<dbReference type="InterPro" id="IPR013766">
    <property type="entry name" value="Thioredoxin_domain"/>
</dbReference>
<reference evidence="5" key="1">
    <citation type="submission" date="2021-01" db="EMBL/GenBank/DDBJ databases">
        <authorList>
            <person name="Corre E."/>
            <person name="Pelletier E."/>
            <person name="Niang G."/>
            <person name="Scheremetjew M."/>
            <person name="Finn R."/>
            <person name="Kale V."/>
            <person name="Holt S."/>
            <person name="Cochrane G."/>
            <person name="Meng A."/>
            <person name="Brown T."/>
            <person name="Cohen L."/>
        </authorList>
    </citation>
    <scope>NUCLEOTIDE SEQUENCE</scope>
    <source>
        <strain evidence="5">CCMP281</strain>
    </source>
</reference>
<name>A0A7S3AEI6_9EUKA</name>
<dbReference type="Pfam" id="PF00085">
    <property type="entry name" value="Thioredoxin"/>
    <property type="match status" value="1"/>
</dbReference>
<dbReference type="InterPro" id="IPR051063">
    <property type="entry name" value="PDI"/>
</dbReference>
<dbReference type="SUPFAM" id="SSF52833">
    <property type="entry name" value="Thioredoxin-like"/>
    <property type="match status" value="1"/>
</dbReference>
<evidence type="ECO:0000256" key="2">
    <source>
        <dbReference type="ARBA" id="ARBA00022729"/>
    </source>
</evidence>
<dbReference type="AlphaFoldDB" id="A0A7S3AEI6"/>
<feature type="coiled-coil region" evidence="3">
    <location>
        <begin position="102"/>
        <end position="147"/>
    </location>
</feature>
<evidence type="ECO:0000313" key="5">
    <source>
        <dbReference type="EMBL" id="CAE0102278.1"/>
    </source>
</evidence>
<keyword evidence="2" id="KW-0732">Signal</keyword>
<proteinExistence type="inferred from homology"/>
<dbReference type="Gene3D" id="3.40.30.10">
    <property type="entry name" value="Glutaredoxin"/>
    <property type="match status" value="1"/>
</dbReference>
<dbReference type="InterPro" id="IPR036249">
    <property type="entry name" value="Thioredoxin-like_sf"/>
</dbReference>
<feature type="domain" description="Thioredoxin" evidence="4">
    <location>
        <begin position="7"/>
        <end position="65"/>
    </location>
</feature>
<comment type="similarity">
    <text evidence="1">Belongs to the protein disulfide isomerase family.</text>
</comment>
<evidence type="ECO:0000256" key="3">
    <source>
        <dbReference type="SAM" id="Coils"/>
    </source>
</evidence>
<evidence type="ECO:0000259" key="4">
    <source>
        <dbReference type="Pfam" id="PF00085"/>
    </source>
</evidence>
<dbReference type="PANTHER" id="PTHR45672:SF3">
    <property type="entry name" value="THIOREDOXIN DOMAIN-CONTAINING PROTEIN 5"/>
    <property type="match status" value="1"/>
</dbReference>
<dbReference type="EMBL" id="HBHX01005428">
    <property type="protein sequence ID" value="CAE0102278.1"/>
    <property type="molecule type" value="Transcribed_RNA"/>
</dbReference>
<evidence type="ECO:0000256" key="1">
    <source>
        <dbReference type="ARBA" id="ARBA00006347"/>
    </source>
</evidence>
<keyword evidence="3" id="KW-0175">Coiled coil</keyword>
<accession>A0A7S3AEI6</accession>
<sequence length="157" mass="16707">MGKDFSGSSNVLIAKVDCTAAGKSLCEKHGVKAFPTLKSFAGAQDDTGRSYEGGRDYAALKSFADDLGPSCTVNLPDLCSPKQWSELQPYMKMPSDERAEKLAALSSQVASAEEAHAALLKQLQSTFDQSQKELAELQGALKAQIKQLKAATPRAAP</sequence>